<evidence type="ECO:0000313" key="2">
    <source>
        <dbReference type="EMBL" id="PZQ15049.1"/>
    </source>
</evidence>
<comment type="caution">
    <text evidence="2">The sequence shown here is derived from an EMBL/GenBank/DDBJ whole genome shotgun (WGS) entry which is preliminary data.</text>
</comment>
<reference evidence="2 3" key="1">
    <citation type="submission" date="2017-08" db="EMBL/GenBank/DDBJ databases">
        <title>Infants hospitalized years apart are colonized by the same room-sourced microbial strains.</title>
        <authorList>
            <person name="Brooks B."/>
            <person name="Olm M.R."/>
            <person name="Firek B.A."/>
            <person name="Baker R."/>
            <person name="Thomas B.C."/>
            <person name="Morowitz M.J."/>
            <person name="Banfield J.F."/>
        </authorList>
    </citation>
    <scope>NUCLEOTIDE SEQUENCE [LARGE SCALE GENOMIC DNA]</scope>
    <source>
        <strain evidence="2">S2_005_003_R2_43</strain>
    </source>
</reference>
<proteinExistence type="predicted"/>
<protein>
    <submittedName>
        <fullName evidence="2">Uncharacterized protein</fullName>
    </submittedName>
</protein>
<evidence type="ECO:0000313" key="3">
    <source>
        <dbReference type="Proteomes" id="UP000249577"/>
    </source>
</evidence>
<dbReference type="EMBL" id="QFPN01000005">
    <property type="protein sequence ID" value="PZQ15049.1"/>
    <property type="molecule type" value="Genomic_DNA"/>
</dbReference>
<sequence>MGRDEFDARKVREVAQQRVAHHRALAGEGGGERLAPHAAAGHEFADEHAQTRKSLQNHAVGFLRPNNVWRKPDKGIHRREVRRQPWTSFP</sequence>
<dbReference type="AlphaFoldDB" id="A0A2W5KG79"/>
<organism evidence="2 3">
    <name type="scientific">Ancylobacter novellus</name>
    <name type="common">Thiobacillus novellus</name>
    <dbReference type="NCBI Taxonomy" id="921"/>
    <lineage>
        <taxon>Bacteria</taxon>
        <taxon>Pseudomonadati</taxon>
        <taxon>Pseudomonadota</taxon>
        <taxon>Alphaproteobacteria</taxon>
        <taxon>Hyphomicrobiales</taxon>
        <taxon>Xanthobacteraceae</taxon>
        <taxon>Ancylobacter</taxon>
    </lineage>
</organism>
<feature type="region of interest" description="Disordered" evidence="1">
    <location>
        <begin position="24"/>
        <end position="90"/>
    </location>
</feature>
<accession>A0A2W5KG79</accession>
<gene>
    <name evidence="2" type="ORF">DI565_11510</name>
</gene>
<name>A0A2W5KG79_ANCNO</name>
<evidence type="ECO:0000256" key="1">
    <source>
        <dbReference type="SAM" id="MobiDB-lite"/>
    </source>
</evidence>
<dbReference type="Proteomes" id="UP000249577">
    <property type="component" value="Unassembled WGS sequence"/>
</dbReference>